<name>A0A7R9EVW9_9NEOP</name>
<accession>A0A7R9EVW9</accession>
<dbReference type="EMBL" id="OD565689">
    <property type="protein sequence ID" value="CAD7442369.1"/>
    <property type="molecule type" value="Genomic_DNA"/>
</dbReference>
<dbReference type="AlphaFoldDB" id="A0A7R9EVW9"/>
<proteinExistence type="predicted"/>
<protein>
    <submittedName>
        <fullName evidence="2">Uncharacterized protein</fullName>
    </submittedName>
</protein>
<organism evidence="2">
    <name type="scientific">Timema bartmani</name>
    <dbReference type="NCBI Taxonomy" id="61472"/>
    <lineage>
        <taxon>Eukaryota</taxon>
        <taxon>Metazoa</taxon>
        <taxon>Ecdysozoa</taxon>
        <taxon>Arthropoda</taxon>
        <taxon>Hexapoda</taxon>
        <taxon>Insecta</taxon>
        <taxon>Pterygota</taxon>
        <taxon>Neoptera</taxon>
        <taxon>Polyneoptera</taxon>
        <taxon>Phasmatodea</taxon>
        <taxon>Timematodea</taxon>
        <taxon>Timematoidea</taxon>
        <taxon>Timematidae</taxon>
        <taxon>Timema</taxon>
    </lineage>
</organism>
<feature type="region of interest" description="Disordered" evidence="1">
    <location>
        <begin position="279"/>
        <end position="308"/>
    </location>
</feature>
<feature type="region of interest" description="Disordered" evidence="1">
    <location>
        <begin position="331"/>
        <end position="372"/>
    </location>
</feature>
<feature type="region of interest" description="Disordered" evidence="1">
    <location>
        <begin position="598"/>
        <end position="618"/>
    </location>
</feature>
<gene>
    <name evidence="2" type="ORF">TBIB3V08_LOCUS4803</name>
</gene>
<evidence type="ECO:0000256" key="1">
    <source>
        <dbReference type="SAM" id="MobiDB-lite"/>
    </source>
</evidence>
<evidence type="ECO:0000313" key="2">
    <source>
        <dbReference type="EMBL" id="CAD7442369.1"/>
    </source>
</evidence>
<feature type="region of interest" description="Disordered" evidence="1">
    <location>
        <begin position="461"/>
        <end position="482"/>
    </location>
</feature>
<sequence length="708" mass="77771">MTSQRIEAMGYHNAPVYKIRKQKWLQPKRGMGSILFYYAFIARQALSRTVSLSPLTFKMAPWPEQGHEPKAPDKLSKARDAASCDYPKVNLMPSDNVELIDKTTKGDDKQYPVTYRVMLNKMNLSRKFMAVMPSVAVLRKNINLTAFVHEISCGNTTCFAMEAVSAGMEDWVKEGSRRKFVDEEEKVSAEENCGVSTLDDGQLKALLDEAITYKCPKDREGKSDLFRSSALDQLFLNYGSWAMFWCVAEREELLQEAEADETKKSDCQQKHHVIKSGEIGGARASTGGRRRKRDGGYITERQTKGGSLQNIPQEVNAEFDHESSFSYCLRGASGSGTRRKKRSSGSFRDSGVSVSARQREGGSLPSNVDGGSGGMLTLSHLDLPSTSASLRFEEVRHPKLTIPCMRRDVPGYTYIGTNDADTSMTPVRDGESYSGSATSDFMVIEVGNLGLVDHENALEETASGGNGLSRQRKFSGDLSNMKPGDEGIEMEMINPASNIRGRYSPSRGPTSQNGLVGWVLNRNDCTSSSNIKYTSHATLEVGPERRRDQTDLTNVVTFPLSSCEKHLVNGVEQVSLQFPTTYNSVKCIRSANTTTTTIPTTTMNTTSNSGGSSNTNISRESSKVIDQEFNKKKAVHIEVLNPQAGVCAGGELIRKCCSDTNKPTMVYTGVPVTHHMSVLSIPPNSLIATSLRTVFTNDLDFAVSISLP</sequence>
<reference evidence="2" key="1">
    <citation type="submission" date="2020-11" db="EMBL/GenBank/DDBJ databases">
        <authorList>
            <person name="Tran Van P."/>
        </authorList>
    </citation>
    <scope>NUCLEOTIDE SEQUENCE</scope>
</reference>